<keyword evidence="9" id="KW-0413">Isomerase</keyword>
<comment type="caution">
    <text evidence="11">The sequence shown here is derived from an EMBL/GenBank/DDBJ whole genome shotgun (WGS) entry which is preliminary data.</text>
</comment>
<proteinExistence type="predicted"/>
<evidence type="ECO:0000256" key="8">
    <source>
        <dbReference type="ARBA" id="ARBA00023211"/>
    </source>
</evidence>
<evidence type="ECO:0000256" key="4">
    <source>
        <dbReference type="ARBA" id="ARBA00011738"/>
    </source>
</evidence>
<dbReference type="SUPFAM" id="SSF51366">
    <property type="entry name" value="Ribulose-phoshate binding barrel"/>
    <property type="match status" value="1"/>
</dbReference>
<evidence type="ECO:0000256" key="5">
    <source>
        <dbReference type="ARBA" id="ARBA00022723"/>
    </source>
</evidence>
<protein>
    <submittedName>
        <fullName evidence="11">Ribulose-phosphate 3-epimerase</fullName>
    </submittedName>
</protein>
<dbReference type="Pfam" id="PF00834">
    <property type="entry name" value="Ribul_P_3_epim"/>
    <property type="match status" value="1"/>
</dbReference>
<comment type="subunit">
    <text evidence="4">Homodimer.</text>
</comment>
<keyword evidence="6" id="KW-0862">Zinc</keyword>
<dbReference type="InterPro" id="IPR011060">
    <property type="entry name" value="RibuloseP-bd_barrel"/>
</dbReference>
<gene>
    <name evidence="11" type="ORF">IAB70_06800</name>
</gene>
<dbReference type="GO" id="GO:0005975">
    <property type="term" value="P:carbohydrate metabolic process"/>
    <property type="evidence" value="ECO:0007669"/>
    <property type="project" value="InterPro"/>
</dbReference>
<dbReference type="NCBIfam" id="NF004076">
    <property type="entry name" value="PRK05581.1-4"/>
    <property type="match status" value="1"/>
</dbReference>
<evidence type="ECO:0000256" key="3">
    <source>
        <dbReference type="ARBA" id="ARBA00001954"/>
    </source>
</evidence>
<keyword evidence="8" id="KW-0464">Manganese</keyword>
<evidence type="ECO:0000256" key="2">
    <source>
        <dbReference type="ARBA" id="ARBA00001947"/>
    </source>
</evidence>
<dbReference type="PANTHER" id="PTHR11749">
    <property type="entry name" value="RIBULOSE-5-PHOSPHATE-3-EPIMERASE"/>
    <property type="match status" value="1"/>
</dbReference>
<dbReference type="EMBL" id="DVNH01000050">
    <property type="protein sequence ID" value="HIU52300.1"/>
    <property type="molecule type" value="Genomic_DNA"/>
</dbReference>
<reference evidence="11" key="2">
    <citation type="journal article" date="2021" name="PeerJ">
        <title>Extensive microbial diversity within the chicken gut microbiome revealed by metagenomics and culture.</title>
        <authorList>
            <person name="Gilroy R."/>
            <person name="Ravi A."/>
            <person name="Getino M."/>
            <person name="Pursley I."/>
            <person name="Horton D.L."/>
            <person name="Alikhan N.F."/>
            <person name="Baker D."/>
            <person name="Gharbi K."/>
            <person name="Hall N."/>
            <person name="Watson M."/>
            <person name="Adriaenssens E.M."/>
            <person name="Foster-Nyarko E."/>
            <person name="Jarju S."/>
            <person name="Secka A."/>
            <person name="Antonio M."/>
            <person name="Oren A."/>
            <person name="Chaudhuri R.R."/>
            <person name="La Ragione R."/>
            <person name="Hildebrand F."/>
            <person name="Pallen M.J."/>
        </authorList>
    </citation>
    <scope>NUCLEOTIDE SEQUENCE</scope>
    <source>
        <strain evidence="11">CHK195-15760</strain>
    </source>
</reference>
<organism evidence="11 12">
    <name type="scientific">Candidatus Merdicola faecigallinarum</name>
    <dbReference type="NCBI Taxonomy" id="2840862"/>
    <lineage>
        <taxon>Bacteria</taxon>
        <taxon>Bacillati</taxon>
        <taxon>Bacillota</taxon>
        <taxon>Clostridia</taxon>
        <taxon>Candidatus Merdicola</taxon>
    </lineage>
</organism>
<name>A0A9D1M1V9_9FIRM</name>
<comment type="cofactor">
    <cofactor evidence="1">
        <name>Mn(2+)</name>
        <dbReference type="ChEBI" id="CHEBI:29035"/>
    </cofactor>
</comment>
<dbReference type="GO" id="GO:0046496">
    <property type="term" value="P:nicotinamide nucleotide metabolic process"/>
    <property type="evidence" value="ECO:0007669"/>
    <property type="project" value="UniProtKB-ARBA"/>
</dbReference>
<comment type="cofactor">
    <cofactor evidence="2">
        <name>Zn(2+)</name>
        <dbReference type="ChEBI" id="CHEBI:29105"/>
    </cofactor>
</comment>
<dbReference type="Gene3D" id="3.20.20.70">
    <property type="entry name" value="Aldolase class I"/>
    <property type="match status" value="1"/>
</dbReference>
<dbReference type="CDD" id="cd00429">
    <property type="entry name" value="RPE"/>
    <property type="match status" value="1"/>
</dbReference>
<dbReference type="FunFam" id="3.20.20.70:FF:000191">
    <property type="entry name" value="ribulose-phosphate 3-epimerase isoform X2"/>
    <property type="match status" value="1"/>
</dbReference>
<keyword evidence="7" id="KW-0408">Iron</keyword>
<evidence type="ECO:0000256" key="6">
    <source>
        <dbReference type="ARBA" id="ARBA00022833"/>
    </source>
</evidence>
<evidence type="ECO:0000256" key="9">
    <source>
        <dbReference type="ARBA" id="ARBA00023235"/>
    </source>
</evidence>
<dbReference type="AlphaFoldDB" id="A0A9D1M1V9"/>
<accession>A0A9D1M1V9</accession>
<dbReference type="PROSITE" id="PS01085">
    <property type="entry name" value="RIBUL_P_3_EPIMER_1"/>
    <property type="match status" value="1"/>
</dbReference>
<evidence type="ECO:0000256" key="10">
    <source>
        <dbReference type="ARBA" id="ARBA00023277"/>
    </source>
</evidence>
<dbReference type="InterPro" id="IPR000056">
    <property type="entry name" value="Ribul_P_3_epim-like"/>
</dbReference>
<evidence type="ECO:0000313" key="12">
    <source>
        <dbReference type="Proteomes" id="UP000824093"/>
    </source>
</evidence>
<reference evidence="11" key="1">
    <citation type="submission" date="2020-10" db="EMBL/GenBank/DDBJ databases">
        <authorList>
            <person name="Gilroy R."/>
        </authorList>
    </citation>
    <scope>NUCLEOTIDE SEQUENCE</scope>
    <source>
        <strain evidence="11">CHK195-15760</strain>
    </source>
</reference>
<keyword evidence="10" id="KW-0119">Carbohydrate metabolism</keyword>
<dbReference type="InterPro" id="IPR013785">
    <property type="entry name" value="Aldolase_TIM"/>
</dbReference>
<sequence>MVEISTSILNIKSENRIKTMYDLEVAKTDYFHIDIMDGKFVENDTKEKMITYMNELKQISNTPLDIHLMVENVKENIEECLAYNPNILTFHIEAVKEEERKPLIEKIKKQNCRVGIAIKPETDIEEIKEYLPYIHMVLIMTVEPGKGGQKLIPETIEKIKELKEYLDKQNLEIDIEVDGGINLENVDILKTAGANIIVAGTAILNAEDYKEVITEMKQ</sequence>
<dbReference type="GO" id="GO:0016857">
    <property type="term" value="F:racemase and epimerase activity, acting on carbohydrates and derivatives"/>
    <property type="evidence" value="ECO:0007669"/>
    <property type="project" value="InterPro"/>
</dbReference>
<dbReference type="GO" id="GO:1901135">
    <property type="term" value="P:carbohydrate derivative metabolic process"/>
    <property type="evidence" value="ECO:0007669"/>
    <property type="project" value="UniProtKB-ARBA"/>
</dbReference>
<comment type="cofactor">
    <cofactor evidence="3">
        <name>Fe(2+)</name>
        <dbReference type="ChEBI" id="CHEBI:29033"/>
    </cofactor>
</comment>
<evidence type="ECO:0000256" key="7">
    <source>
        <dbReference type="ARBA" id="ARBA00023004"/>
    </source>
</evidence>
<evidence type="ECO:0000313" key="11">
    <source>
        <dbReference type="EMBL" id="HIU52300.1"/>
    </source>
</evidence>
<dbReference type="GO" id="GO:0006091">
    <property type="term" value="P:generation of precursor metabolites and energy"/>
    <property type="evidence" value="ECO:0007669"/>
    <property type="project" value="UniProtKB-ARBA"/>
</dbReference>
<keyword evidence="5" id="KW-0479">Metal-binding</keyword>
<dbReference type="Proteomes" id="UP000824093">
    <property type="component" value="Unassembled WGS sequence"/>
</dbReference>
<dbReference type="GO" id="GO:0046872">
    <property type="term" value="F:metal ion binding"/>
    <property type="evidence" value="ECO:0007669"/>
    <property type="project" value="UniProtKB-KW"/>
</dbReference>
<dbReference type="GO" id="GO:0006163">
    <property type="term" value="P:purine nucleotide metabolic process"/>
    <property type="evidence" value="ECO:0007669"/>
    <property type="project" value="UniProtKB-ARBA"/>
</dbReference>
<evidence type="ECO:0000256" key="1">
    <source>
        <dbReference type="ARBA" id="ARBA00001936"/>
    </source>
</evidence>